<dbReference type="RefSeq" id="WP_146228732.1">
    <property type="nucleotide sequence ID" value="NZ_JAMOFZ010000017.1"/>
</dbReference>
<feature type="compositionally biased region" description="Pro residues" evidence="1">
    <location>
        <begin position="420"/>
        <end position="438"/>
    </location>
</feature>
<dbReference type="EMBL" id="QJTC01000017">
    <property type="protein sequence ID" value="PYE76032.1"/>
    <property type="molecule type" value="Genomic_DNA"/>
</dbReference>
<feature type="region of interest" description="Disordered" evidence="1">
    <location>
        <begin position="400"/>
        <end position="458"/>
    </location>
</feature>
<keyword evidence="4" id="KW-1185">Reference proteome</keyword>
<evidence type="ECO:0000256" key="2">
    <source>
        <dbReference type="SAM" id="Phobius"/>
    </source>
</evidence>
<organism evidence="3 4">
    <name type="scientific">Xylophilus ampelinus</name>
    <dbReference type="NCBI Taxonomy" id="54067"/>
    <lineage>
        <taxon>Bacteria</taxon>
        <taxon>Pseudomonadati</taxon>
        <taxon>Pseudomonadota</taxon>
        <taxon>Betaproteobacteria</taxon>
        <taxon>Burkholderiales</taxon>
        <taxon>Xylophilus</taxon>
    </lineage>
</organism>
<evidence type="ECO:0000256" key="1">
    <source>
        <dbReference type="SAM" id="MobiDB-lite"/>
    </source>
</evidence>
<evidence type="ECO:0000313" key="4">
    <source>
        <dbReference type="Proteomes" id="UP000247540"/>
    </source>
</evidence>
<feature type="region of interest" description="Disordered" evidence="1">
    <location>
        <begin position="356"/>
        <end position="377"/>
    </location>
</feature>
<feature type="compositionally biased region" description="Polar residues" evidence="1">
    <location>
        <begin position="356"/>
        <end position="365"/>
    </location>
</feature>
<protein>
    <submittedName>
        <fullName evidence="3">General secretion pathway protein L</fullName>
    </submittedName>
</protein>
<reference evidence="3 4" key="1">
    <citation type="submission" date="2018-06" db="EMBL/GenBank/DDBJ databases">
        <title>Genomic Encyclopedia of Type Strains, Phase III (KMG-III): the genomes of soil and plant-associated and newly described type strains.</title>
        <authorList>
            <person name="Whitman W."/>
        </authorList>
    </citation>
    <scope>NUCLEOTIDE SEQUENCE [LARGE SCALE GENOMIC DNA]</scope>
    <source>
        <strain evidence="3 4">CECT 7646</strain>
    </source>
</reference>
<feature type="compositionally biased region" description="Pro residues" evidence="1">
    <location>
        <begin position="449"/>
        <end position="458"/>
    </location>
</feature>
<accession>A0A318SKK9</accession>
<keyword evidence="2" id="KW-0472">Membrane</keyword>
<dbReference type="Pfam" id="PF05137">
    <property type="entry name" value="PilN"/>
    <property type="match status" value="1"/>
</dbReference>
<keyword evidence="2" id="KW-0812">Transmembrane</keyword>
<feature type="transmembrane region" description="Helical" evidence="2">
    <location>
        <begin position="200"/>
        <end position="224"/>
    </location>
</feature>
<keyword evidence="2" id="KW-1133">Transmembrane helix</keyword>
<evidence type="ECO:0000313" key="3">
    <source>
        <dbReference type="EMBL" id="PYE76032.1"/>
    </source>
</evidence>
<gene>
    <name evidence="3" type="ORF">DFQ15_11765</name>
</gene>
<sequence>MTRLSQDFKLFGLDLGSGMQGLASVVGSLLRGPPFTWMSAAPLVQVLRADGTVDFWQDGRPVAQTTDKTGVRPSFSAVEIPDAYVLRHTSSLPAMPLAQISEALLLEVQSISPFAATNLVWGWCMQPQGPGRLHIDVALASRNHVTRTIKAAAANTSGCEPESLEAWVMPTHVQTGRPIVLQGFGEGARLQDGVRKQRRVYGLLALSAALLVVLVLTPSVQLWLRARQADAAFAEVQQRTRPVVALRERYVRSTDRLKGVAIAVGESAAPLKVLKLLTDAFQDDTFVQTVQIDGTKVSVTGSTDNAAALMTRLASTAGVMNLKATQAATRQTGAAKESFGIEFQLEIAGLPERAASTRSAVSETNPAAAAASSGLPQLAPTDNAEVIYPKAPTVMAVPSPAAPPASLYSRLAPAEQTPAPVGPPPAPSADGSAPPPDPLGRASIGGRGAPPPAPNPAP</sequence>
<proteinExistence type="predicted"/>
<feature type="compositionally biased region" description="Low complexity" evidence="1">
    <location>
        <begin position="400"/>
        <end position="414"/>
    </location>
</feature>
<dbReference type="OrthoDB" id="8906642at2"/>
<name>A0A318SKK9_9BURK</name>
<comment type="caution">
    <text evidence="3">The sequence shown here is derived from an EMBL/GenBank/DDBJ whole genome shotgun (WGS) entry which is preliminary data.</text>
</comment>
<dbReference type="AlphaFoldDB" id="A0A318SKK9"/>
<dbReference type="Proteomes" id="UP000247540">
    <property type="component" value="Unassembled WGS sequence"/>
</dbReference>
<dbReference type="InterPro" id="IPR007813">
    <property type="entry name" value="PilN"/>
</dbReference>